<keyword evidence="4 6" id="KW-0460">Magnesium</keyword>
<dbReference type="Gene3D" id="1.10.600.10">
    <property type="entry name" value="Farnesyl Diphosphate Synthase"/>
    <property type="match status" value="1"/>
</dbReference>
<dbReference type="GO" id="GO:0008299">
    <property type="term" value="P:isoprenoid biosynthetic process"/>
    <property type="evidence" value="ECO:0007669"/>
    <property type="project" value="UniProtKB-ARBA"/>
</dbReference>
<dbReference type="Proteomes" id="UP000184267">
    <property type="component" value="Unassembled WGS sequence"/>
</dbReference>
<dbReference type="SFLD" id="SFLDS00005">
    <property type="entry name" value="Isoprenoid_Synthase_Type_I"/>
    <property type="match status" value="1"/>
</dbReference>
<dbReference type="InterPro" id="IPR034686">
    <property type="entry name" value="Terpene_cyclase-like_2"/>
</dbReference>
<dbReference type="PANTHER" id="PTHR35201:SF4">
    <property type="entry name" value="BETA-PINACENE SYNTHASE-RELATED"/>
    <property type="match status" value="1"/>
</dbReference>
<evidence type="ECO:0000313" key="8">
    <source>
        <dbReference type="Proteomes" id="UP000184267"/>
    </source>
</evidence>
<dbReference type="SUPFAM" id="SSF48576">
    <property type="entry name" value="Terpenoid synthases"/>
    <property type="match status" value="1"/>
</dbReference>
<proteinExistence type="inferred from homology"/>
<dbReference type="GO" id="GO:0010333">
    <property type="term" value="F:terpene synthase activity"/>
    <property type="evidence" value="ECO:0007669"/>
    <property type="project" value="InterPro"/>
</dbReference>
<comment type="similarity">
    <text evidence="2 6">Belongs to the terpene synthase family.</text>
</comment>
<comment type="caution">
    <text evidence="7">The sequence shown here is derived from an EMBL/GenBank/DDBJ whole genome shotgun (WGS) entry which is preliminary data.</text>
</comment>
<evidence type="ECO:0000256" key="4">
    <source>
        <dbReference type="ARBA" id="ARBA00022842"/>
    </source>
</evidence>
<dbReference type="InterPro" id="IPR008949">
    <property type="entry name" value="Isoprenoid_synthase_dom_sf"/>
</dbReference>
<keyword evidence="3 6" id="KW-0479">Metal-binding</keyword>
<evidence type="ECO:0000256" key="5">
    <source>
        <dbReference type="ARBA" id="ARBA00023239"/>
    </source>
</evidence>
<accession>A0A1M2W6N2</accession>
<keyword evidence="8" id="KW-1185">Reference proteome</keyword>
<evidence type="ECO:0000256" key="2">
    <source>
        <dbReference type="ARBA" id="ARBA00006333"/>
    </source>
</evidence>
<evidence type="ECO:0000313" key="7">
    <source>
        <dbReference type="EMBL" id="OJT15508.1"/>
    </source>
</evidence>
<comment type="cofactor">
    <cofactor evidence="1 6">
        <name>Mg(2+)</name>
        <dbReference type="ChEBI" id="CHEBI:18420"/>
    </cofactor>
</comment>
<evidence type="ECO:0000256" key="6">
    <source>
        <dbReference type="RuleBase" id="RU366034"/>
    </source>
</evidence>
<dbReference type="GO" id="GO:0046872">
    <property type="term" value="F:metal ion binding"/>
    <property type="evidence" value="ECO:0007669"/>
    <property type="project" value="UniProtKB-KW"/>
</dbReference>
<evidence type="ECO:0000256" key="1">
    <source>
        <dbReference type="ARBA" id="ARBA00001946"/>
    </source>
</evidence>
<sequence length="356" mass="40648">MAQKYLHIPDIMATWPWPRRIHPLHEEVAAESSAWLKSFAPFTPESQHAFDKCNFGLLAALAYPDASRETLRTSIDLMDLFFVIDEYTDFEQAPAVKKIVDMLLDAVHNPQKPRPAGEPILGEMMREWSERCLPTATPEAVGHFLKSFTDYLEAVVAQAEDRGSGAVRSIDSFIKIRRENNGGRPSLFPSELHLSIPDEVFYHPYVVEMQNCIVDMITTINDILSYNREQATHTDDYNLLTVVMRELGTDLDGAMAWVVDLHHGIAARFVEGLDHVPSFGPEVDAQLQEYLQNIANWPRCVDSWSFEAGRYFGERGVEYQRTRRVPLLQKSKRDVQYHCEEVQVHLIEHLAQPTPA</sequence>
<reference evidence="7 8" key="1">
    <citation type="submission" date="2016-10" db="EMBL/GenBank/DDBJ databases">
        <title>Genome sequence of the basidiomycete white-rot fungus Trametes pubescens.</title>
        <authorList>
            <person name="Makela M.R."/>
            <person name="Granchi Z."/>
            <person name="Peng M."/>
            <person name="De Vries R.P."/>
            <person name="Grigoriev I."/>
            <person name="Riley R."/>
            <person name="Hilden K."/>
        </authorList>
    </citation>
    <scope>NUCLEOTIDE SEQUENCE [LARGE SCALE GENOMIC DNA]</scope>
    <source>
        <strain evidence="7 8">FBCC735</strain>
    </source>
</reference>
<gene>
    <name evidence="7" type="ORF">TRAPUB_7379</name>
</gene>
<dbReference type="STRING" id="154538.A0A1M2W6N2"/>
<dbReference type="AlphaFoldDB" id="A0A1M2W6N2"/>
<dbReference type="SFLD" id="SFLDG01020">
    <property type="entry name" value="Terpene_Cyclase_Like_2"/>
    <property type="match status" value="1"/>
</dbReference>
<dbReference type="EC" id="4.2.3.-" evidence="6"/>
<keyword evidence="5 6" id="KW-0456">Lyase</keyword>
<dbReference type="OMA" id="REQATHT"/>
<organism evidence="7 8">
    <name type="scientific">Trametes pubescens</name>
    <name type="common">White-rot fungus</name>
    <dbReference type="NCBI Taxonomy" id="154538"/>
    <lineage>
        <taxon>Eukaryota</taxon>
        <taxon>Fungi</taxon>
        <taxon>Dikarya</taxon>
        <taxon>Basidiomycota</taxon>
        <taxon>Agaricomycotina</taxon>
        <taxon>Agaricomycetes</taxon>
        <taxon>Polyporales</taxon>
        <taxon>Polyporaceae</taxon>
        <taxon>Trametes</taxon>
    </lineage>
</organism>
<dbReference type="EMBL" id="MNAD01000155">
    <property type="protein sequence ID" value="OJT15508.1"/>
    <property type="molecule type" value="Genomic_DNA"/>
</dbReference>
<protein>
    <recommendedName>
        <fullName evidence="6">Terpene synthase</fullName>
        <ecNumber evidence="6">4.2.3.-</ecNumber>
    </recommendedName>
</protein>
<name>A0A1M2W6N2_TRAPU</name>
<dbReference type="Pfam" id="PF19086">
    <property type="entry name" value="Terpene_syn_C_2"/>
    <property type="match status" value="1"/>
</dbReference>
<evidence type="ECO:0000256" key="3">
    <source>
        <dbReference type="ARBA" id="ARBA00022723"/>
    </source>
</evidence>
<dbReference type="PANTHER" id="PTHR35201">
    <property type="entry name" value="TERPENE SYNTHASE"/>
    <property type="match status" value="1"/>
</dbReference>
<dbReference type="OrthoDB" id="6486656at2759"/>